<evidence type="ECO:0008006" key="5">
    <source>
        <dbReference type="Google" id="ProtNLM"/>
    </source>
</evidence>
<feature type="compositionally biased region" description="Basic and acidic residues" evidence="2">
    <location>
        <begin position="464"/>
        <end position="479"/>
    </location>
</feature>
<feature type="region of interest" description="Disordered" evidence="2">
    <location>
        <begin position="431"/>
        <end position="479"/>
    </location>
</feature>
<dbReference type="Proteomes" id="UP001515480">
    <property type="component" value="Unassembled WGS sequence"/>
</dbReference>
<protein>
    <recommendedName>
        <fullName evidence="5">Centrosomal protein of 162 kDa</fullName>
    </recommendedName>
</protein>
<dbReference type="PANTHER" id="PTHR31027:SF2">
    <property type="entry name" value="LEBERCILIN DOMAIN-CONTAINING PROTEIN"/>
    <property type="match status" value="1"/>
</dbReference>
<dbReference type="Pfam" id="PF23435">
    <property type="entry name" value="DUF7121"/>
    <property type="match status" value="1"/>
</dbReference>
<dbReference type="InterPro" id="IPR039604">
    <property type="entry name" value="Bfr1"/>
</dbReference>
<dbReference type="EMBL" id="JBGBPQ010000004">
    <property type="protein sequence ID" value="KAL1525923.1"/>
    <property type="molecule type" value="Genomic_DNA"/>
</dbReference>
<evidence type="ECO:0000313" key="3">
    <source>
        <dbReference type="EMBL" id="KAL1525923.1"/>
    </source>
</evidence>
<dbReference type="GO" id="GO:1990904">
    <property type="term" value="C:ribonucleoprotein complex"/>
    <property type="evidence" value="ECO:0007669"/>
    <property type="project" value="TreeGrafter"/>
</dbReference>
<dbReference type="AlphaFoldDB" id="A0AB34JYA7"/>
<dbReference type="GO" id="GO:0008298">
    <property type="term" value="P:intracellular mRNA localization"/>
    <property type="evidence" value="ECO:0007669"/>
    <property type="project" value="TreeGrafter"/>
</dbReference>
<evidence type="ECO:0000313" key="4">
    <source>
        <dbReference type="Proteomes" id="UP001515480"/>
    </source>
</evidence>
<dbReference type="GO" id="GO:0042175">
    <property type="term" value="C:nuclear outer membrane-endoplasmic reticulum membrane network"/>
    <property type="evidence" value="ECO:0007669"/>
    <property type="project" value="TreeGrafter"/>
</dbReference>
<name>A0AB34JYA7_PRYPA</name>
<feature type="coiled-coil region" evidence="1">
    <location>
        <begin position="209"/>
        <end position="282"/>
    </location>
</feature>
<feature type="region of interest" description="Disordered" evidence="2">
    <location>
        <begin position="1"/>
        <end position="33"/>
    </location>
</feature>
<proteinExistence type="predicted"/>
<dbReference type="InterPro" id="IPR055545">
    <property type="entry name" value="DUF7121"/>
</dbReference>
<reference evidence="3 4" key="1">
    <citation type="journal article" date="2024" name="Science">
        <title>Giant polyketide synthase enzymes in the biosynthesis of giant marine polyether toxins.</title>
        <authorList>
            <person name="Fallon T.R."/>
            <person name="Shende V.V."/>
            <person name="Wierzbicki I.H."/>
            <person name="Pendleton A.L."/>
            <person name="Watervoot N.F."/>
            <person name="Auber R.P."/>
            <person name="Gonzalez D.J."/>
            <person name="Wisecaver J.H."/>
            <person name="Moore B.S."/>
        </authorList>
    </citation>
    <scope>NUCLEOTIDE SEQUENCE [LARGE SCALE GENOMIC DNA]</scope>
    <source>
        <strain evidence="3 4">12B1</strain>
    </source>
</reference>
<feature type="compositionally biased region" description="Acidic residues" evidence="2">
    <location>
        <begin position="530"/>
        <end position="542"/>
    </location>
</feature>
<keyword evidence="1" id="KW-0175">Coiled coil</keyword>
<feature type="region of interest" description="Disordered" evidence="2">
    <location>
        <begin position="526"/>
        <end position="574"/>
    </location>
</feature>
<gene>
    <name evidence="3" type="ORF">AB1Y20_020749</name>
</gene>
<keyword evidence="4" id="KW-1185">Reference proteome</keyword>
<comment type="caution">
    <text evidence="3">The sequence shown here is derived from an EMBL/GenBank/DDBJ whole genome shotgun (WGS) entry which is preliminary data.</text>
</comment>
<dbReference type="PANTHER" id="PTHR31027">
    <property type="entry name" value="NUCLEAR SEGREGATION PROTEIN BFR1"/>
    <property type="match status" value="1"/>
</dbReference>
<sequence>MADDKEKAANEAPAAEAPSQSKPLLTEKDLKKVPKPDEALLKEKIAAEDAKVVALQARLTAIKESLDSHESGRGEPNSELAIAKSKYNEIRQESRRLQQEKRNIYDQISAADELKKQQQDLVQRLRNELTYFSVEEIERKIKGLELQQQTSSLTIKEDKKVMEEIKRLSANKPMIKQYDEAQESLKGVREHHNNLYTQLKAKTAELVALKEVEDKHRAEVDEVKSKEEAKRSDIPGLFKERDSIRAKVSEHRDTIKKIRDEFNEQRREYITYQKALREIRNREYQEQKAARAAYYEEERKRREEELAKRDPWEEEKLVCEQLISWVGKYLPKKVEEKEESKPVEVPQGVKLLKGKSALEEEVDPFAVLIKKKKGKGGKGPAGAPPKPKSVKIALGPEDFAIFEKLGFKAPAETGDCPALYEQLLEKREWLKTAPPKPKKVAKAKEEAPADAPSAEAPAFDEAEDLKKKQEDLARKAAEAAAAEELRIKRALELESSGKKAAGGLHKFDASEVDVHGGSATADDFLGAFGFDEEGAAEEGAAEEEAKAPEAAPAFDEAEDLKKKQDDLARKAAEAAAAEELRVKRALELESSGKKAAGGLHKFDASEVDVHGGSATADDFLGAFGFDEEGAAEEGAAEEEAKAPEAAPAFDEAEDLKKKQDDLARKAAEAAAAEELRVKRALELESSGKKAAGGLHKFDASEVDVHGGSATADDFMDAFGFDEEGGAAEDCSTGAAAPAAATNGLANGAQEMISIQALSESQVKMAQRMDMNDLMLALEEVLFQKEEPEADDDESLEMDV</sequence>
<dbReference type="GO" id="GO:0003729">
    <property type="term" value="F:mRNA binding"/>
    <property type="evidence" value="ECO:0007669"/>
    <property type="project" value="TreeGrafter"/>
</dbReference>
<feature type="compositionally biased region" description="Basic and acidic residues" evidence="2">
    <location>
        <begin position="559"/>
        <end position="574"/>
    </location>
</feature>
<evidence type="ECO:0000256" key="2">
    <source>
        <dbReference type="SAM" id="MobiDB-lite"/>
    </source>
</evidence>
<organism evidence="3 4">
    <name type="scientific">Prymnesium parvum</name>
    <name type="common">Toxic golden alga</name>
    <dbReference type="NCBI Taxonomy" id="97485"/>
    <lineage>
        <taxon>Eukaryota</taxon>
        <taxon>Haptista</taxon>
        <taxon>Haptophyta</taxon>
        <taxon>Prymnesiophyceae</taxon>
        <taxon>Prymnesiales</taxon>
        <taxon>Prymnesiaceae</taxon>
        <taxon>Prymnesium</taxon>
    </lineage>
</organism>
<dbReference type="GO" id="GO:0005783">
    <property type="term" value="C:endoplasmic reticulum"/>
    <property type="evidence" value="ECO:0007669"/>
    <property type="project" value="TreeGrafter"/>
</dbReference>
<feature type="coiled-coil region" evidence="1">
    <location>
        <begin position="80"/>
        <end position="128"/>
    </location>
</feature>
<feature type="region of interest" description="Disordered" evidence="2">
    <location>
        <begin position="629"/>
        <end position="661"/>
    </location>
</feature>
<accession>A0AB34JYA7</accession>
<evidence type="ECO:0000256" key="1">
    <source>
        <dbReference type="SAM" id="Coils"/>
    </source>
</evidence>